<dbReference type="EMBL" id="KB531577">
    <property type="protein sequence ID" value="EMP34767.1"/>
    <property type="molecule type" value="Genomic_DNA"/>
</dbReference>
<dbReference type="Proteomes" id="UP000031443">
    <property type="component" value="Unassembled WGS sequence"/>
</dbReference>
<reference evidence="3" key="1">
    <citation type="journal article" date="2013" name="Nat. Genet.">
        <title>The draft genomes of soft-shell turtle and green sea turtle yield insights into the development and evolution of the turtle-specific body plan.</title>
        <authorList>
            <person name="Wang Z."/>
            <person name="Pascual-Anaya J."/>
            <person name="Zadissa A."/>
            <person name="Li W."/>
            <person name="Niimura Y."/>
            <person name="Huang Z."/>
            <person name="Li C."/>
            <person name="White S."/>
            <person name="Xiong Z."/>
            <person name="Fang D."/>
            <person name="Wang B."/>
            <person name="Ming Y."/>
            <person name="Chen Y."/>
            <person name="Zheng Y."/>
            <person name="Kuraku S."/>
            <person name="Pignatelli M."/>
            <person name="Herrero J."/>
            <person name="Beal K."/>
            <person name="Nozawa M."/>
            <person name="Li Q."/>
            <person name="Wang J."/>
            <person name="Zhang H."/>
            <person name="Yu L."/>
            <person name="Shigenobu S."/>
            <person name="Wang J."/>
            <person name="Liu J."/>
            <person name="Flicek P."/>
            <person name="Searle S."/>
            <person name="Wang J."/>
            <person name="Kuratani S."/>
            <person name="Yin Y."/>
            <person name="Aken B."/>
            <person name="Zhang G."/>
            <person name="Irie N."/>
        </authorList>
    </citation>
    <scope>NUCLEOTIDE SEQUENCE [LARGE SCALE GENOMIC DNA]</scope>
</reference>
<sequence length="185" mass="20844">MLIKMREKDEPKKSSPDIPLFRRRLCQYFGYWYHSAVNLRDLDMLTPPRSALPPPPSVVFPLLPTPSHSLGKRWKEKRGCSVLRGEGEDELGWRGDFGCQWVQSTHQFFPGHAPAPENPRSQCLWARSGNNRELQPEDCQTEALDTKGQEGARATGKRPSEIGSGSWRSGSMWLPAIGSLGWGLE</sequence>
<feature type="region of interest" description="Disordered" evidence="1">
    <location>
        <begin position="134"/>
        <end position="168"/>
    </location>
</feature>
<keyword evidence="3" id="KW-1185">Reference proteome</keyword>
<gene>
    <name evidence="2" type="ORF">UY3_08069</name>
</gene>
<name>M7C2Y1_CHEMY</name>
<evidence type="ECO:0000313" key="3">
    <source>
        <dbReference type="Proteomes" id="UP000031443"/>
    </source>
</evidence>
<evidence type="ECO:0000256" key="1">
    <source>
        <dbReference type="SAM" id="MobiDB-lite"/>
    </source>
</evidence>
<accession>M7C2Y1</accession>
<dbReference type="AlphaFoldDB" id="M7C2Y1"/>
<protein>
    <submittedName>
        <fullName evidence="2">Uncharacterized protein</fullName>
    </submittedName>
</protein>
<organism evidence="2 3">
    <name type="scientific">Chelonia mydas</name>
    <name type="common">Green sea-turtle</name>
    <name type="synonym">Chelonia agassizi</name>
    <dbReference type="NCBI Taxonomy" id="8469"/>
    <lineage>
        <taxon>Eukaryota</taxon>
        <taxon>Metazoa</taxon>
        <taxon>Chordata</taxon>
        <taxon>Craniata</taxon>
        <taxon>Vertebrata</taxon>
        <taxon>Euteleostomi</taxon>
        <taxon>Archelosauria</taxon>
        <taxon>Testudinata</taxon>
        <taxon>Testudines</taxon>
        <taxon>Cryptodira</taxon>
        <taxon>Durocryptodira</taxon>
        <taxon>Americhelydia</taxon>
        <taxon>Chelonioidea</taxon>
        <taxon>Cheloniidae</taxon>
        <taxon>Chelonia</taxon>
    </lineage>
</organism>
<proteinExistence type="predicted"/>
<evidence type="ECO:0000313" key="2">
    <source>
        <dbReference type="EMBL" id="EMP34767.1"/>
    </source>
</evidence>